<dbReference type="PROSITE" id="PS00871">
    <property type="entry name" value="CLPAB_2"/>
    <property type="match status" value="1"/>
</dbReference>
<dbReference type="AlphaFoldDB" id="A0A1G1WD57"/>
<evidence type="ECO:0000259" key="9">
    <source>
        <dbReference type="SMART" id="SM00382"/>
    </source>
</evidence>
<evidence type="ECO:0000256" key="4">
    <source>
        <dbReference type="ARBA" id="ARBA00022840"/>
    </source>
</evidence>
<dbReference type="InterPro" id="IPR019489">
    <property type="entry name" value="Clp_ATPase_C"/>
</dbReference>
<dbReference type="PANTHER" id="PTHR11638">
    <property type="entry name" value="ATP-DEPENDENT CLP PROTEASE"/>
    <property type="match status" value="1"/>
</dbReference>
<evidence type="ECO:0000256" key="8">
    <source>
        <dbReference type="SAM" id="Coils"/>
    </source>
</evidence>
<comment type="subunit">
    <text evidence="6">Homohexamer. The oligomerization is ATP-dependent.</text>
</comment>
<dbReference type="CDD" id="cd00009">
    <property type="entry name" value="AAA"/>
    <property type="match status" value="1"/>
</dbReference>
<evidence type="ECO:0000256" key="6">
    <source>
        <dbReference type="ARBA" id="ARBA00026057"/>
    </source>
</evidence>
<evidence type="ECO:0000256" key="3">
    <source>
        <dbReference type="ARBA" id="ARBA00022741"/>
    </source>
</evidence>
<name>A0A1G1WD57_9BACT</name>
<dbReference type="Gene3D" id="3.40.50.300">
    <property type="entry name" value="P-loop containing nucleotide triphosphate hydrolases"/>
    <property type="match status" value="3"/>
</dbReference>
<dbReference type="GO" id="GO:0005524">
    <property type="term" value="F:ATP binding"/>
    <property type="evidence" value="ECO:0007669"/>
    <property type="project" value="UniProtKB-KW"/>
</dbReference>
<keyword evidence="4 7" id="KW-0067">ATP-binding</keyword>
<dbReference type="InterPro" id="IPR028299">
    <property type="entry name" value="ClpA/B_CS2"/>
</dbReference>
<accession>A0A1G1WD57</accession>
<dbReference type="InterPro" id="IPR027417">
    <property type="entry name" value="P-loop_NTPase"/>
</dbReference>
<evidence type="ECO:0000259" key="10">
    <source>
        <dbReference type="SMART" id="SM01086"/>
    </source>
</evidence>
<dbReference type="InterPro" id="IPR041546">
    <property type="entry name" value="ClpA/ClpB_AAA_lid"/>
</dbReference>
<dbReference type="FunFam" id="3.40.50.300:FF:000025">
    <property type="entry name" value="ATP-dependent Clp protease subunit"/>
    <property type="match status" value="1"/>
</dbReference>
<dbReference type="InterPro" id="IPR003959">
    <property type="entry name" value="ATPase_AAA_core"/>
</dbReference>
<dbReference type="Pfam" id="PF10431">
    <property type="entry name" value="ClpB_D2-small"/>
    <property type="match status" value="1"/>
</dbReference>
<comment type="caution">
    <text evidence="11">The sequence shown here is derived from an EMBL/GenBank/DDBJ whole genome shotgun (WGS) entry which is preliminary data.</text>
</comment>
<dbReference type="PRINTS" id="PR00300">
    <property type="entry name" value="CLPPROTEASEA"/>
</dbReference>
<feature type="domain" description="Clp ATPase C-terminal" evidence="10">
    <location>
        <begin position="626"/>
        <end position="715"/>
    </location>
</feature>
<dbReference type="PANTHER" id="PTHR11638:SF18">
    <property type="entry name" value="HEAT SHOCK PROTEIN 104"/>
    <property type="match status" value="1"/>
</dbReference>
<dbReference type="EMBL" id="MHCR01000013">
    <property type="protein sequence ID" value="OGY25632.1"/>
    <property type="molecule type" value="Genomic_DNA"/>
</dbReference>
<evidence type="ECO:0000256" key="2">
    <source>
        <dbReference type="ARBA" id="ARBA00022737"/>
    </source>
</evidence>
<dbReference type="SMART" id="SM00382">
    <property type="entry name" value="AAA"/>
    <property type="match status" value="2"/>
</dbReference>
<sequence>MNNGTQQFTPFQTPQNPLQAYGRTLTSLARDGKLDPVIGRDGEIRRVMQILSRRTKNNPVLVGEAGVGKTAIVEGLAQRMISGDVPDTLKNKDLIQLDMTALVAGAAFRGEFEERLKAVLKKVTESEGKYILFIDELHTVVGAGKAEGAADAANILKPALARGELHMIGATTSKEYREYIEKDPAFERRFQPVYVDQPSIEDTVAILRGLKERYEVHHGVRITDAAIIAAATLSARYISGRFLPDKAVDLIDEATASLKMEVESMPAELDELKRNVLQLEIEQQALKKEKDPASKERLIKIEFGLKGKKNKFNILEAQWKKEKEAISKLQSLNSEIEKSKITLEQAERSADLNRAAEIKYGKIPELERSVKEANKNLLSITEGKSALLREEVTSEDIGKVVSRWTGIPVERLLEGEAAKLSKMEEEIHKRLINQNEAVTAVANAIRRHRAGISEETKPIGSFIFLGPTGVGKTELAKSLADFLFNDEAAMVRVDMSEYTERHTVARLIGAPPGYIGFDEGGQLTEAVRRRPYGVVLFDEIEKAHHEVFNLLLQVLDDGRLTDGRGRTVDFRNTVIIMTSNLGSEIIQKYEGKTPGVMKEELMGLVRHAFRPEFLNRIDEIVIFNQLREAEIKQITKLQLDKVVNRFKEKHITLKIDNNVASQFAKEGFDPVWGARPLKRVIQNRLLDELALQIVEGKIKGGDSVFVTLKDGRIVFKVI</sequence>
<reference evidence="11 12" key="1">
    <citation type="journal article" date="2016" name="Nat. Commun.">
        <title>Thousands of microbial genomes shed light on interconnected biogeochemical processes in an aquifer system.</title>
        <authorList>
            <person name="Anantharaman K."/>
            <person name="Brown C.T."/>
            <person name="Hug L.A."/>
            <person name="Sharon I."/>
            <person name="Castelle C.J."/>
            <person name="Probst A.J."/>
            <person name="Thomas B.C."/>
            <person name="Singh A."/>
            <person name="Wilkins M.J."/>
            <person name="Karaoz U."/>
            <person name="Brodie E.L."/>
            <person name="Williams K.H."/>
            <person name="Hubbard S.S."/>
            <person name="Banfield J.F."/>
        </authorList>
    </citation>
    <scope>NUCLEOTIDE SEQUENCE [LARGE SCALE GENOMIC DNA]</scope>
</reference>
<dbReference type="Proteomes" id="UP000178162">
    <property type="component" value="Unassembled WGS sequence"/>
</dbReference>
<dbReference type="SUPFAM" id="SSF52540">
    <property type="entry name" value="P-loop containing nucleoside triphosphate hydrolases"/>
    <property type="match status" value="2"/>
</dbReference>
<evidence type="ECO:0000256" key="1">
    <source>
        <dbReference type="ARBA" id="ARBA00008675"/>
    </source>
</evidence>
<comment type="similarity">
    <text evidence="1 7">Belongs to the ClpA/ClpB family.</text>
</comment>
<evidence type="ECO:0000313" key="12">
    <source>
        <dbReference type="Proteomes" id="UP000178162"/>
    </source>
</evidence>
<dbReference type="PROSITE" id="PS00870">
    <property type="entry name" value="CLPAB_1"/>
    <property type="match status" value="1"/>
</dbReference>
<dbReference type="CDD" id="cd19499">
    <property type="entry name" value="RecA-like_ClpB_Hsp104-like"/>
    <property type="match status" value="1"/>
</dbReference>
<dbReference type="Pfam" id="PF07724">
    <property type="entry name" value="AAA_2"/>
    <property type="match status" value="1"/>
</dbReference>
<dbReference type="InterPro" id="IPR050130">
    <property type="entry name" value="ClpA_ClpB"/>
</dbReference>
<dbReference type="FunFam" id="3.40.50.300:FF:000010">
    <property type="entry name" value="Chaperone clpB 1, putative"/>
    <property type="match status" value="1"/>
</dbReference>
<feature type="domain" description="AAA+ ATPase" evidence="9">
    <location>
        <begin position="458"/>
        <end position="627"/>
    </location>
</feature>
<dbReference type="Pfam" id="PF17871">
    <property type="entry name" value="AAA_lid_9"/>
    <property type="match status" value="1"/>
</dbReference>
<keyword evidence="8" id="KW-0175">Coiled coil</keyword>
<dbReference type="FunFam" id="3.40.50.300:FF:000120">
    <property type="entry name" value="ATP-dependent chaperone ClpB"/>
    <property type="match status" value="1"/>
</dbReference>
<evidence type="ECO:0000256" key="5">
    <source>
        <dbReference type="ARBA" id="ARBA00023186"/>
    </source>
</evidence>
<gene>
    <name evidence="11" type="ORF">A2134_00810</name>
</gene>
<dbReference type="SMART" id="SM01086">
    <property type="entry name" value="ClpB_D2-small"/>
    <property type="match status" value="1"/>
</dbReference>
<organism evidence="11 12">
    <name type="scientific">Candidatus Woykebacteria bacterium RBG_16_39_9b</name>
    <dbReference type="NCBI Taxonomy" id="1802595"/>
    <lineage>
        <taxon>Bacteria</taxon>
        <taxon>Candidatus Woykeibacteriota</taxon>
    </lineage>
</organism>
<dbReference type="Pfam" id="PF00004">
    <property type="entry name" value="AAA"/>
    <property type="match status" value="1"/>
</dbReference>
<keyword evidence="2" id="KW-0677">Repeat</keyword>
<dbReference type="Gene3D" id="1.10.8.60">
    <property type="match status" value="1"/>
</dbReference>
<dbReference type="GO" id="GO:0016887">
    <property type="term" value="F:ATP hydrolysis activity"/>
    <property type="evidence" value="ECO:0007669"/>
    <property type="project" value="InterPro"/>
</dbReference>
<dbReference type="InterPro" id="IPR018368">
    <property type="entry name" value="ClpA/B_CS1"/>
</dbReference>
<feature type="coiled-coil region" evidence="8">
    <location>
        <begin position="262"/>
        <end position="289"/>
    </location>
</feature>
<dbReference type="GO" id="GO:0034605">
    <property type="term" value="P:cellular response to heat"/>
    <property type="evidence" value="ECO:0007669"/>
    <property type="project" value="TreeGrafter"/>
</dbReference>
<protein>
    <submittedName>
        <fullName evidence="11">ATP-dependent chaperone ClpB</fullName>
    </submittedName>
</protein>
<dbReference type="STRING" id="1802595.A2134_00810"/>
<evidence type="ECO:0000256" key="7">
    <source>
        <dbReference type="RuleBase" id="RU004432"/>
    </source>
</evidence>
<dbReference type="InterPro" id="IPR001270">
    <property type="entry name" value="ClpA/B"/>
</dbReference>
<feature type="domain" description="AAA+ ATPase" evidence="9">
    <location>
        <begin position="55"/>
        <end position="199"/>
    </location>
</feature>
<keyword evidence="5 7" id="KW-0143">Chaperone</keyword>
<keyword evidence="3 7" id="KW-0547">Nucleotide-binding</keyword>
<proteinExistence type="inferred from homology"/>
<dbReference type="InterPro" id="IPR003593">
    <property type="entry name" value="AAA+_ATPase"/>
</dbReference>
<evidence type="ECO:0000313" key="11">
    <source>
        <dbReference type="EMBL" id="OGY25632.1"/>
    </source>
</evidence>
<dbReference type="GO" id="GO:0005737">
    <property type="term" value="C:cytoplasm"/>
    <property type="evidence" value="ECO:0007669"/>
    <property type="project" value="TreeGrafter"/>
</dbReference>